<evidence type="ECO:0000313" key="7">
    <source>
        <dbReference type="EMBL" id="TQL57520.1"/>
    </source>
</evidence>
<evidence type="ECO:0000313" key="8">
    <source>
        <dbReference type="Proteomes" id="UP000315389"/>
    </source>
</evidence>
<reference evidence="7 8" key="1">
    <citation type="submission" date="2019-06" db="EMBL/GenBank/DDBJ databases">
        <title>Sequencing the genomes of 1000 actinobacteria strains.</title>
        <authorList>
            <person name="Klenk H.-P."/>
        </authorList>
    </citation>
    <scope>NUCLEOTIDE SEQUENCE [LARGE SCALE GENOMIC DNA]</scope>
    <source>
        <strain evidence="7 8">DSM 4813</strain>
    </source>
</reference>
<keyword evidence="8" id="KW-1185">Reference proteome</keyword>
<dbReference type="Pfam" id="PF00425">
    <property type="entry name" value="Chorismate_bind"/>
    <property type="match status" value="1"/>
</dbReference>
<protein>
    <recommendedName>
        <fullName evidence="3">isochorismate synthase</fullName>
        <ecNumber evidence="3">5.4.4.2</ecNumber>
    </recommendedName>
    <alternativeName>
        <fullName evidence="5">Isochorismate mutase</fullName>
    </alternativeName>
</protein>
<dbReference type="SUPFAM" id="SSF56322">
    <property type="entry name" value="ADC synthase"/>
    <property type="match status" value="1"/>
</dbReference>
<evidence type="ECO:0000256" key="2">
    <source>
        <dbReference type="ARBA" id="ARBA00005297"/>
    </source>
</evidence>
<dbReference type="PANTHER" id="PTHR42839">
    <property type="entry name" value="ISOCHORISMATE SYNTHASE ENTC"/>
    <property type="match status" value="1"/>
</dbReference>
<dbReference type="Gene3D" id="3.60.120.10">
    <property type="entry name" value="Anthranilate synthase"/>
    <property type="match status" value="1"/>
</dbReference>
<evidence type="ECO:0000256" key="5">
    <source>
        <dbReference type="ARBA" id="ARBA00041564"/>
    </source>
</evidence>
<dbReference type="NCBIfam" id="TIGR00543">
    <property type="entry name" value="isochor_syn"/>
    <property type="match status" value="1"/>
</dbReference>
<dbReference type="EC" id="5.4.4.2" evidence="3"/>
<dbReference type="RefSeq" id="WP_211349910.1">
    <property type="nucleotide sequence ID" value="NZ_BAAASV010000002.1"/>
</dbReference>
<dbReference type="PANTHER" id="PTHR42839:SF2">
    <property type="entry name" value="ISOCHORISMATE SYNTHASE ENTC"/>
    <property type="match status" value="1"/>
</dbReference>
<dbReference type="GO" id="GO:0008909">
    <property type="term" value="F:isochorismate synthase activity"/>
    <property type="evidence" value="ECO:0007669"/>
    <property type="project" value="UniProtKB-EC"/>
</dbReference>
<comment type="caution">
    <text evidence="7">The sequence shown here is derived from an EMBL/GenBank/DDBJ whole genome shotgun (WGS) entry which is preliminary data.</text>
</comment>
<evidence type="ECO:0000256" key="1">
    <source>
        <dbReference type="ARBA" id="ARBA00000799"/>
    </source>
</evidence>
<organism evidence="7 8">
    <name type="scientific">Rarobacter faecitabidus</name>
    <dbReference type="NCBI Taxonomy" id="13243"/>
    <lineage>
        <taxon>Bacteria</taxon>
        <taxon>Bacillati</taxon>
        <taxon>Actinomycetota</taxon>
        <taxon>Actinomycetes</taxon>
        <taxon>Micrococcales</taxon>
        <taxon>Rarobacteraceae</taxon>
        <taxon>Rarobacter</taxon>
    </lineage>
</organism>
<dbReference type="InterPro" id="IPR005801">
    <property type="entry name" value="ADC_synthase"/>
</dbReference>
<evidence type="ECO:0000259" key="6">
    <source>
        <dbReference type="Pfam" id="PF00425"/>
    </source>
</evidence>
<dbReference type="GO" id="GO:0009697">
    <property type="term" value="P:salicylic acid biosynthetic process"/>
    <property type="evidence" value="ECO:0007669"/>
    <property type="project" value="TreeGrafter"/>
</dbReference>
<evidence type="ECO:0000256" key="4">
    <source>
        <dbReference type="ARBA" id="ARBA00023235"/>
    </source>
</evidence>
<dbReference type="EMBL" id="VFOS01000004">
    <property type="protein sequence ID" value="TQL57520.1"/>
    <property type="molecule type" value="Genomic_DNA"/>
</dbReference>
<keyword evidence="4" id="KW-0413">Isomerase</keyword>
<accession>A0A542ZB99</accession>
<comment type="catalytic activity">
    <reaction evidence="1">
        <text>chorismate = isochorismate</text>
        <dbReference type="Rhea" id="RHEA:18985"/>
        <dbReference type="ChEBI" id="CHEBI:29748"/>
        <dbReference type="ChEBI" id="CHEBI:29780"/>
        <dbReference type="EC" id="5.4.4.2"/>
    </reaction>
</comment>
<evidence type="ECO:0000256" key="3">
    <source>
        <dbReference type="ARBA" id="ARBA00012824"/>
    </source>
</evidence>
<sequence>MSFSVSRGGTWWSAADAGGVSLPSIDPELPDILVGALARLAVPAGTVADGALAVPDAPGGTMTNGLLAAHEAAPADGGEPLDGTGPVAAGYFGFESDAPAVFEVASSLSRGPVPRPNPQHVTAVTAVPAREDYERAVADVLGDLTGPGPLAKIVLGRWADVEADRKIDTVSLAAALALGNPEATVMRLAASTPDGPQTLVTATPELLIARRGRRVTSRPLAGSAVRHPDPVRDARQAEALLADAKNLREHRFVVEAIADTLLPLCIDLRVPGTPGLVSTPAMWHLATEITGTLRDDVNVAALAQLLHPTPAVAGTPTDLARDLIARLETRPRGPLTGAAGWMTATGDGEFHVVIRAALVAGNRARLFAGAGIVAGSVPRDEALETAAKMRTVLTALGLSQSIE</sequence>
<proteinExistence type="inferred from homology"/>
<feature type="domain" description="Chorismate-utilising enzyme C-terminal" evidence="6">
    <location>
        <begin position="130"/>
        <end position="388"/>
    </location>
</feature>
<gene>
    <name evidence="7" type="ORF">FB461_2261</name>
</gene>
<dbReference type="AlphaFoldDB" id="A0A542ZB99"/>
<dbReference type="InterPro" id="IPR015890">
    <property type="entry name" value="Chorismate_C"/>
</dbReference>
<dbReference type="InterPro" id="IPR004561">
    <property type="entry name" value="IsoChor_synthase"/>
</dbReference>
<dbReference type="Proteomes" id="UP000315389">
    <property type="component" value="Unassembled WGS sequence"/>
</dbReference>
<name>A0A542ZB99_RARFA</name>
<comment type="similarity">
    <text evidence="2">Belongs to the isochorismate synthase family.</text>
</comment>